<proteinExistence type="predicted"/>
<comment type="caution">
    <text evidence="2">The sequence shown here is derived from an EMBL/GenBank/DDBJ whole genome shotgun (WGS) entry which is preliminary data.</text>
</comment>
<protein>
    <submittedName>
        <fullName evidence="2">Uncharacterized protein</fullName>
    </submittedName>
</protein>
<accession>A0A9K3CZ70</accession>
<evidence type="ECO:0000313" key="2">
    <source>
        <dbReference type="EMBL" id="GIQ84379.1"/>
    </source>
</evidence>
<sequence length="210" mass="22927">MLLCVYPPSHISAKGRTPGHAVLNAAGDHAGVDAWLSTRDALLLDVFTALEGHPAARGVLTRLRALGVGLTAWDFLSHYACHALQPLSRTELVSLLRVSDPRDKAVPATVRACPVSGDKATLVPGYIHVTLPDSSSWPVSLCSELERRGMHYRLRLSGLQTEGEAEGETERGGEREGETEGDAATAEEGERERDWVQDWKWQDLVMPPKE</sequence>
<name>A0A9K3CZ70_9EUKA</name>
<gene>
    <name evidence="2" type="ORF">KIPB_005859</name>
</gene>
<feature type="compositionally biased region" description="Basic and acidic residues" evidence="1">
    <location>
        <begin position="188"/>
        <end position="201"/>
    </location>
</feature>
<evidence type="ECO:0000313" key="3">
    <source>
        <dbReference type="Proteomes" id="UP000265618"/>
    </source>
</evidence>
<evidence type="ECO:0000256" key="1">
    <source>
        <dbReference type="SAM" id="MobiDB-lite"/>
    </source>
</evidence>
<dbReference type="EMBL" id="BDIP01001427">
    <property type="protein sequence ID" value="GIQ84379.1"/>
    <property type="molecule type" value="Genomic_DNA"/>
</dbReference>
<dbReference type="AlphaFoldDB" id="A0A9K3CZ70"/>
<reference evidence="2 3" key="1">
    <citation type="journal article" date="2018" name="PLoS ONE">
        <title>The draft genome of Kipferlia bialata reveals reductive genome evolution in fornicate parasites.</title>
        <authorList>
            <person name="Tanifuji G."/>
            <person name="Takabayashi S."/>
            <person name="Kume K."/>
            <person name="Takagi M."/>
            <person name="Nakayama T."/>
            <person name="Kamikawa R."/>
            <person name="Inagaki Y."/>
            <person name="Hashimoto T."/>
        </authorList>
    </citation>
    <scope>NUCLEOTIDE SEQUENCE [LARGE SCALE GENOMIC DNA]</scope>
    <source>
        <strain evidence="2">NY0173</strain>
    </source>
</reference>
<keyword evidence="3" id="KW-1185">Reference proteome</keyword>
<feature type="compositionally biased region" description="Basic and acidic residues" evidence="1">
    <location>
        <begin position="168"/>
        <end position="178"/>
    </location>
</feature>
<feature type="region of interest" description="Disordered" evidence="1">
    <location>
        <begin position="156"/>
        <end position="210"/>
    </location>
</feature>
<dbReference type="Proteomes" id="UP000265618">
    <property type="component" value="Unassembled WGS sequence"/>
</dbReference>
<organism evidence="2 3">
    <name type="scientific">Kipferlia bialata</name>
    <dbReference type="NCBI Taxonomy" id="797122"/>
    <lineage>
        <taxon>Eukaryota</taxon>
        <taxon>Metamonada</taxon>
        <taxon>Carpediemonas-like organisms</taxon>
        <taxon>Kipferlia</taxon>
    </lineage>
</organism>